<evidence type="ECO:0000313" key="3">
    <source>
        <dbReference type="Proteomes" id="UP000037035"/>
    </source>
</evidence>
<dbReference type="AlphaFoldDB" id="A0A0L6U8B0"/>
<feature type="transmembrane region" description="Helical" evidence="1">
    <location>
        <begin position="327"/>
        <end position="355"/>
    </location>
</feature>
<name>A0A0L6U8B0_9BASI</name>
<evidence type="ECO:0000313" key="2">
    <source>
        <dbReference type="EMBL" id="KNZ44751.1"/>
    </source>
</evidence>
<dbReference type="Proteomes" id="UP000037035">
    <property type="component" value="Unassembled WGS sequence"/>
</dbReference>
<keyword evidence="3" id="KW-1185">Reference proteome</keyword>
<keyword evidence="1" id="KW-0472">Membrane</keyword>
<organism evidence="2 3">
    <name type="scientific">Puccinia sorghi</name>
    <dbReference type="NCBI Taxonomy" id="27349"/>
    <lineage>
        <taxon>Eukaryota</taxon>
        <taxon>Fungi</taxon>
        <taxon>Dikarya</taxon>
        <taxon>Basidiomycota</taxon>
        <taxon>Pucciniomycotina</taxon>
        <taxon>Pucciniomycetes</taxon>
        <taxon>Pucciniales</taxon>
        <taxon>Pucciniaceae</taxon>
        <taxon>Puccinia</taxon>
    </lineage>
</organism>
<comment type="caution">
    <text evidence="2">The sequence shown here is derived from an EMBL/GenBank/DDBJ whole genome shotgun (WGS) entry which is preliminary data.</text>
</comment>
<accession>A0A0L6U8B0</accession>
<keyword evidence="1" id="KW-0812">Transmembrane</keyword>
<dbReference type="EMBL" id="LAVV01014459">
    <property type="protein sequence ID" value="KNZ44751.1"/>
    <property type="molecule type" value="Genomic_DNA"/>
</dbReference>
<protein>
    <submittedName>
        <fullName evidence="2">Uncharacterized protein</fullName>
    </submittedName>
</protein>
<keyword evidence="1" id="KW-1133">Transmembrane helix</keyword>
<dbReference type="VEuPathDB" id="FungiDB:VP01_886g1"/>
<gene>
    <name evidence="2" type="ORF">VP01_886g1</name>
</gene>
<proteinExistence type="predicted"/>
<sequence>MERKKNCNQEVGFYIKAKCWAHCSAGGSRSCPICICPFTSSPLRNSLRGLGSAPKDIDTLTLSENIKYIILCHKENAGFLQIATLRGDGDLIESHPFRSVHRMPLKSNDLGIFWPSATVLRSASWVFYLNEFIVVVSVVYCAHSVVQFIHATKSWGSKERRGNVFKESSSRKSYQVLNFQFRMVISIPAAAHGRMRGNEKLKIGNLISLSWMYIFSLLECRSHIPSSLSHSTRFVHRFAFICSHRISHWSCLISWFKTKESFVLYQAGHLYWKNIKSGEVYQLDETSPHDSPAGLVERYIKPLPHSQDNVPLTPLNGVRSSWEERRLFIYFHSIPTLFFSLTTLVITFSLLWIALSAAASKTCEVFHIKHLTLFELCSTQVDYLHYPAFFLHSLQLILVSLHTSIYDRNKGPSRPTEFCGEFLSLLTRAAADRNSGDHSANSNSNIKKLERKMCVQNKLSKLFMTTCSKDLRNRFPLWLSLDTKHTAQVSGLLDTLFERLIAFYNHIRQKKKKKIPDNVLSHRRLISESRLEFLMEAATLTNKNLNVLNSNWEVNYANLLNLLKNSSLISQETLSSYTKQSIPILNNMSRFLSEQKESQPVRIEKETKCNCETLTSEIQNNEKLYLL</sequence>
<evidence type="ECO:0000256" key="1">
    <source>
        <dbReference type="SAM" id="Phobius"/>
    </source>
</evidence>
<reference evidence="2 3" key="1">
    <citation type="submission" date="2015-08" db="EMBL/GenBank/DDBJ databases">
        <title>Next Generation Sequencing and Analysis of the Genome of Puccinia sorghi L Schw, the Causal Agent of Maize Common Rust.</title>
        <authorList>
            <person name="Rochi L."/>
            <person name="Burguener G."/>
            <person name="Darino M."/>
            <person name="Turjanski A."/>
            <person name="Kreff E."/>
            <person name="Dieguez M.J."/>
            <person name="Sacco F."/>
        </authorList>
    </citation>
    <scope>NUCLEOTIDE SEQUENCE [LARGE SCALE GENOMIC DNA]</scope>
    <source>
        <strain evidence="2 3">RO10H11247</strain>
    </source>
</reference>